<dbReference type="SMART" id="SM00916">
    <property type="entry name" value="L51_S25_CI-B8"/>
    <property type="match status" value="1"/>
</dbReference>
<sequence>MPNRAIVQAKKILDIRVGPGSITLPPEYTALHLSFSQKNANGHMGPRKFTQQNLPRIQYHNPHLSIQVKRINLRDKSNRDVDAVMKLMKSGQTEAQADVLSIRGLHSDEIVSKLTEMTGATKVELPEDGAVAA</sequence>
<keyword evidence="3" id="KW-0496">Mitochondrion</keyword>
<dbReference type="VEuPathDB" id="FungiDB:TAPDE_004511"/>
<evidence type="ECO:0000256" key="2">
    <source>
        <dbReference type="ARBA" id="ARBA00022980"/>
    </source>
</evidence>
<comment type="subcellular location">
    <subcellularLocation>
        <location evidence="1">Mitochondrion</location>
    </subcellularLocation>
</comment>
<comment type="caution">
    <text evidence="6">The sequence shown here is derived from an EMBL/GenBank/DDBJ whole genome shotgun (WGS) entry which is preliminary data.</text>
</comment>
<dbReference type="SUPFAM" id="SSF52833">
    <property type="entry name" value="Thioredoxin-like"/>
    <property type="match status" value="1"/>
</dbReference>
<dbReference type="InterPro" id="IPR007741">
    <property type="entry name" value="Ribosomal_mL43/mS25/NADH_DH"/>
</dbReference>
<organism evidence="6 7">
    <name type="scientific">Taphrina deformans (strain PYCC 5710 / ATCC 11124 / CBS 356.35 / IMI 108563 / JCM 9778 / NBRC 8474)</name>
    <name type="common">Peach leaf curl fungus</name>
    <name type="synonym">Lalaria deformans</name>
    <dbReference type="NCBI Taxonomy" id="1097556"/>
    <lineage>
        <taxon>Eukaryota</taxon>
        <taxon>Fungi</taxon>
        <taxon>Dikarya</taxon>
        <taxon>Ascomycota</taxon>
        <taxon>Taphrinomycotina</taxon>
        <taxon>Taphrinomycetes</taxon>
        <taxon>Taphrinales</taxon>
        <taxon>Taphrinaceae</taxon>
        <taxon>Taphrina</taxon>
    </lineage>
</organism>
<dbReference type="GO" id="GO:0005840">
    <property type="term" value="C:ribosome"/>
    <property type="evidence" value="ECO:0007669"/>
    <property type="project" value="UniProtKB-KW"/>
</dbReference>
<keyword evidence="7" id="KW-1185">Reference proteome</keyword>
<evidence type="ECO:0000313" key="7">
    <source>
        <dbReference type="Proteomes" id="UP000013776"/>
    </source>
</evidence>
<dbReference type="AlphaFoldDB" id="R4XE96"/>
<evidence type="ECO:0000256" key="1">
    <source>
        <dbReference type="ARBA" id="ARBA00004173"/>
    </source>
</evidence>
<dbReference type="OrthoDB" id="1696305at2759"/>
<name>R4XE96_TAPDE</name>
<dbReference type="STRING" id="1097556.R4XE96"/>
<reference evidence="6 7" key="1">
    <citation type="journal article" date="2013" name="MBio">
        <title>Genome sequencing of the plant pathogen Taphrina deformans, the causal agent of peach leaf curl.</title>
        <authorList>
            <person name="Cisse O.H."/>
            <person name="Almeida J.M.G.C.F."/>
            <person name="Fonseca A."/>
            <person name="Kumar A.A."/>
            <person name="Salojaervi J."/>
            <person name="Overmyer K."/>
            <person name="Hauser P.M."/>
            <person name="Pagni M."/>
        </authorList>
    </citation>
    <scope>NUCLEOTIDE SEQUENCE [LARGE SCALE GENOMIC DNA]</scope>
    <source>
        <strain evidence="7">PYCC 5710 / ATCC 11124 / CBS 356.35 / IMI 108563 / JCM 9778 / NBRC 8474</strain>
    </source>
</reference>
<dbReference type="PANTHER" id="PTHR13274">
    <property type="entry name" value="MITOCHONDRIAL RIBOSOMAL PROTEIN S25"/>
    <property type="match status" value="1"/>
</dbReference>
<dbReference type="Proteomes" id="UP000013776">
    <property type="component" value="Unassembled WGS sequence"/>
</dbReference>
<protein>
    <recommendedName>
        <fullName evidence="5">Ribosomal protein/NADH dehydrogenase domain-containing protein</fullName>
    </recommendedName>
</protein>
<dbReference type="PANTHER" id="PTHR13274:SF2">
    <property type="entry name" value="SMALL RIBOSOMAL SUBUNIT PROTEIN MS25"/>
    <property type="match status" value="1"/>
</dbReference>
<feature type="domain" description="Ribosomal protein/NADH dehydrogenase" evidence="5">
    <location>
        <begin position="38"/>
        <end position="121"/>
    </location>
</feature>
<evidence type="ECO:0000313" key="6">
    <source>
        <dbReference type="EMBL" id="CCG84121.1"/>
    </source>
</evidence>
<evidence type="ECO:0000256" key="3">
    <source>
        <dbReference type="ARBA" id="ARBA00023128"/>
    </source>
</evidence>
<dbReference type="EMBL" id="CAHR02000205">
    <property type="protein sequence ID" value="CCG84121.1"/>
    <property type="molecule type" value="Genomic_DNA"/>
</dbReference>
<keyword evidence="2" id="KW-0689">Ribosomal protein</keyword>
<keyword evidence="4" id="KW-0687">Ribonucleoprotein</keyword>
<gene>
    <name evidence="6" type="ORF">TAPDE_004511</name>
</gene>
<evidence type="ECO:0000259" key="5">
    <source>
        <dbReference type="SMART" id="SM00916"/>
    </source>
</evidence>
<dbReference type="eggNOG" id="ENOG502S1AY">
    <property type="taxonomic scope" value="Eukaryota"/>
</dbReference>
<evidence type="ECO:0000256" key="4">
    <source>
        <dbReference type="ARBA" id="ARBA00023274"/>
    </source>
</evidence>
<dbReference type="GO" id="GO:0003735">
    <property type="term" value="F:structural constituent of ribosome"/>
    <property type="evidence" value="ECO:0007669"/>
    <property type="project" value="InterPro"/>
</dbReference>
<dbReference type="InterPro" id="IPR040049">
    <property type="entry name" value="Ribosomal_mS25/mL61"/>
</dbReference>
<accession>R4XE96</accession>
<dbReference type="GO" id="GO:1990904">
    <property type="term" value="C:ribonucleoprotein complex"/>
    <property type="evidence" value="ECO:0007669"/>
    <property type="project" value="UniProtKB-KW"/>
</dbReference>
<proteinExistence type="predicted"/>
<dbReference type="InterPro" id="IPR036249">
    <property type="entry name" value="Thioredoxin-like_sf"/>
</dbReference>
<dbReference type="GO" id="GO:0005739">
    <property type="term" value="C:mitochondrion"/>
    <property type="evidence" value="ECO:0007669"/>
    <property type="project" value="UniProtKB-SubCell"/>
</dbReference>